<dbReference type="PANTHER" id="PTHR30273:SF2">
    <property type="entry name" value="PROTEIN FECR"/>
    <property type="match status" value="1"/>
</dbReference>
<dbReference type="Proteomes" id="UP000292855">
    <property type="component" value="Unassembled WGS sequence"/>
</dbReference>
<dbReference type="FunFam" id="2.60.120.1440:FF:000001">
    <property type="entry name" value="Putative anti-sigma factor"/>
    <property type="match status" value="1"/>
</dbReference>
<feature type="domain" description="FecR protein" evidence="2">
    <location>
        <begin position="200"/>
        <end position="295"/>
    </location>
</feature>
<dbReference type="Pfam" id="PF04773">
    <property type="entry name" value="FecR"/>
    <property type="match status" value="1"/>
</dbReference>
<evidence type="ECO:0000256" key="1">
    <source>
        <dbReference type="SAM" id="Phobius"/>
    </source>
</evidence>
<organism evidence="4 5">
    <name type="scientific">Sphingobacterium corticibacterium</name>
    <dbReference type="NCBI Taxonomy" id="2484746"/>
    <lineage>
        <taxon>Bacteria</taxon>
        <taxon>Pseudomonadati</taxon>
        <taxon>Bacteroidota</taxon>
        <taxon>Sphingobacteriia</taxon>
        <taxon>Sphingobacteriales</taxon>
        <taxon>Sphingobacteriaceae</taxon>
        <taxon>Sphingobacterium</taxon>
    </lineage>
</organism>
<dbReference type="AlphaFoldDB" id="A0A4Q6XR14"/>
<dbReference type="RefSeq" id="WP_130140905.1">
    <property type="nucleotide sequence ID" value="NZ_SGIT01000001.1"/>
</dbReference>
<accession>A0A4Q6XR14</accession>
<dbReference type="OrthoDB" id="1099963at2"/>
<reference evidence="4 5" key="1">
    <citation type="submission" date="2019-02" db="EMBL/GenBank/DDBJ databases">
        <authorList>
            <person name="Li Y."/>
        </authorList>
    </citation>
    <scope>NUCLEOTIDE SEQUENCE [LARGE SCALE GENOMIC DNA]</scope>
    <source>
        <strain evidence="4 5">30C10-4-7</strain>
    </source>
</reference>
<evidence type="ECO:0000259" key="3">
    <source>
        <dbReference type="Pfam" id="PF16344"/>
    </source>
</evidence>
<dbReference type="Pfam" id="PF16344">
    <property type="entry name" value="FecR_C"/>
    <property type="match status" value="1"/>
</dbReference>
<feature type="domain" description="Protein FecR C-terminal" evidence="3">
    <location>
        <begin position="343"/>
        <end position="402"/>
    </location>
</feature>
<sequence length="423" mass="47503">MDKQRIECLFRKYIDKSASSGEIDELMQYIDGAPDEEVFSLMEAAYQSLEHTPEADFFSAEQRSNILKAVLKTENGSDSTEIDVPSTTRTRSLWSTFSRIAAVLLIGFAIGGFLYKSKYESRPQSAAINESVDIAPGSNMATLTLANGSVIGLNDIKEGDIVKQDGFIITKTDEGQISYIIDDMQDELSTTAVKEPIFNTIEIPRGGKYQVTLPDGTKVWLNSASSLTYPTKFSNNERKVTLTGEGYFEVAKNAKSPFKVITEDQSITVLGTHFNVRSYGRKSATQTTLLEGSVRVSPISTTDTQGASRTLKPGEQSILNAKRRLEVKKVNASNVISWKDDLFYFEDTDIRSVMEEFSRWYNFEFEFEGKMPTTKLWGKVHRNVNASEALDILSYFNLKYRIVDINANSRKKVIISHLTYKQN</sequence>
<dbReference type="Gene3D" id="2.60.120.1440">
    <property type="match status" value="1"/>
</dbReference>
<dbReference type="InterPro" id="IPR012373">
    <property type="entry name" value="Ferrdict_sens_TM"/>
</dbReference>
<evidence type="ECO:0000313" key="4">
    <source>
        <dbReference type="EMBL" id="RZF62680.1"/>
    </source>
</evidence>
<keyword evidence="5" id="KW-1185">Reference proteome</keyword>
<keyword evidence="1" id="KW-0812">Transmembrane</keyword>
<gene>
    <name evidence="4" type="ORF">EWE74_07795</name>
</gene>
<dbReference type="PANTHER" id="PTHR30273">
    <property type="entry name" value="PERIPLASMIC SIGNAL SENSOR AND SIGMA FACTOR ACTIVATOR FECR-RELATED"/>
    <property type="match status" value="1"/>
</dbReference>
<protein>
    <submittedName>
        <fullName evidence="4">DUF4974 domain-containing protein</fullName>
    </submittedName>
</protein>
<dbReference type="Gene3D" id="3.55.50.30">
    <property type="match status" value="1"/>
</dbReference>
<evidence type="ECO:0000313" key="5">
    <source>
        <dbReference type="Proteomes" id="UP000292855"/>
    </source>
</evidence>
<comment type="caution">
    <text evidence="4">The sequence shown here is derived from an EMBL/GenBank/DDBJ whole genome shotgun (WGS) entry which is preliminary data.</text>
</comment>
<evidence type="ECO:0000259" key="2">
    <source>
        <dbReference type="Pfam" id="PF04773"/>
    </source>
</evidence>
<name>A0A4Q6XR14_9SPHI</name>
<dbReference type="InterPro" id="IPR032508">
    <property type="entry name" value="FecR_C"/>
</dbReference>
<proteinExistence type="predicted"/>
<dbReference type="InterPro" id="IPR006860">
    <property type="entry name" value="FecR"/>
</dbReference>
<keyword evidence="1" id="KW-1133">Transmembrane helix</keyword>
<dbReference type="EMBL" id="SGIT01000001">
    <property type="protein sequence ID" value="RZF62680.1"/>
    <property type="molecule type" value="Genomic_DNA"/>
</dbReference>
<dbReference type="GO" id="GO:0016989">
    <property type="term" value="F:sigma factor antagonist activity"/>
    <property type="evidence" value="ECO:0007669"/>
    <property type="project" value="TreeGrafter"/>
</dbReference>
<feature type="transmembrane region" description="Helical" evidence="1">
    <location>
        <begin position="96"/>
        <end position="115"/>
    </location>
</feature>
<keyword evidence="1" id="KW-0472">Membrane</keyword>